<dbReference type="STRING" id="1271860.SAMN05216174_12092"/>
<feature type="region of interest" description="Disordered" evidence="3">
    <location>
        <begin position="376"/>
        <end position="400"/>
    </location>
</feature>
<dbReference type="OrthoDB" id="3412323at2"/>
<evidence type="ECO:0000313" key="6">
    <source>
        <dbReference type="Proteomes" id="UP000199501"/>
    </source>
</evidence>
<keyword evidence="2" id="KW-0119">Carbohydrate metabolism</keyword>
<evidence type="ECO:0000256" key="2">
    <source>
        <dbReference type="ARBA" id="ARBA00023326"/>
    </source>
</evidence>
<dbReference type="InterPro" id="IPR003961">
    <property type="entry name" value="FN3_dom"/>
</dbReference>
<organism evidence="5 6">
    <name type="scientific">Actinokineospora iranica</name>
    <dbReference type="NCBI Taxonomy" id="1271860"/>
    <lineage>
        <taxon>Bacteria</taxon>
        <taxon>Bacillati</taxon>
        <taxon>Actinomycetota</taxon>
        <taxon>Actinomycetes</taxon>
        <taxon>Pseudonocardiales</taxon>
        <taxon>Pseudonocardiaceae</taxon>
        <taxon>Actinokineospora</taxon>
    </lineage>
</organism>
<dbReference type="Gene3D" id="2.60.40.10">
    <property type="entry name" value="Immunoglobulins"/>
    <property type="match status" value="1"/>
</dbReference>
<keyword evidence="2" id="KW-0624">Polysaccharide degradation</keyword>
<dbReference type="RefSeq" id="WP_091456954.1">
    <property type="nucleotide sequence ID" value="NZ_FMZZ01000020.1"/>
</dbReference>
<name>A0A1G6Y8Y7_9PSEU</name>
<sequence>MTGFDVRLVAHAPNGPRLGVLPTPLSVEVGVPLDDVGSLRLSYAAGAPGAALLGSPVEVAVETYNPDTGAWAEIDGARFLRIKRSGNLTDPTGARAFELPAYAWLLRKARLYPSSFDNAEGKRPFPSATPGTILATLLMTARGRGALPGLTIDFGPSEDSAGQPWAKVLTIAYEPGIDVYTVLDNLAEQGVIDWTTAGRTLRVFNADTALGRDLATGDTPVDLRLGRDIVDAPDTATLEDLANAVYVKGDGAARLELVNPDAPTPWGRFEGFISQGGVRDEGTMRLLAEAELDRTGRERVQITRGLVAGRWAPFRDYRPGDYVLAPDDTGTLAPLRVQQITITRDQAGAVTGNVVLNDRFVERELRLAKRTAGILGGASADGGSGARPAPEGPDPRQPAAPAGLIVASTAYLDSDGAARGQITATWGTVDTAVDGTAIEVAGYDVHQRPNTVGVPWAKLTETTHPDNTATASPYDVGAQWAFRVRAISRAGVLGPFSAVSAVTIAADADPPPTPSAPVLSTRLGVIHVEWNGQGAQGETMPPDFSHLDVWMSTGTGDPLRVNRMEGAGSVVVTDQPYNTTRTFWFTTLDRSGNTSPASPAQSIATQPLVGGDLIGTVIRGDHIVANSVTADRLAVGSVTASAIAANAVTADKLTATAIDGRTITGATVRTSPDNPRVQLDADGLHAFNSAGARTVEVSAATGAATVTGTFQTGTSGKRVRIDPEITAGRPGIVFETGSSAYPNPPSLFTDADGEQEGILWMSSAERVLNNTGRAEIQLYPGGGWRIGKAFGDTNTAVSLNAPGDGRLHIDGILPRGMTPNRMLGFGITHINPGAFSVRIDHGATVTAGSPVPHCTIVTGAPQDGVTWGVTRWDNRGFQFNWSKGVEIDIHWLIIRSA</sequence>
<keyword evidence="1" id="KW-0378">Hydrolase</keyword>
<keyword evidence="1" id="KW-0326">Glycosidase</keyword>
<dbReference type="AlphaFoldDB" id="A0A1G6Y8Y7"/>
<gene>
    <name evidence="5" type="ORF">SAMN05216174_12092</name>
</gene>
<dbReference type="Proteomes" id="UP000199501">
    <property type="component" value="Unassembled WGS sequence"/>
</dbReference>
<evidence type="ECO:0000256" key="1">
    <source>
        <dbReference type="ARBA" id="ARBA00023295"/>
    </source>
</evidence>
<dbReference type="SUPFAM" id="SSF49265">
    <property type="entry name" value="Fibronectin type III"/>
    <property type="match status" value="1"/>
</dbReference>
<evidence type="ECO:0000256" key="3">
    <source>
        <dbReference type="SAM" id="MobiDB-lite"/>
    </source>
</evidence>
<feature type="compositionally biased region" description="Gly residues" evidence="3">
    <location>
        <begin position="376"/>
        <end position="385"/>
    </location>
</feature>
<dbReference type="PROSITE" id="PS50853">
    <property type="entry name" value="FN3"/>
    <property type="match status" value="1"/>
</dbReference>
<feature type="domain" description="Fibronectin type-III" evidence="4">
    <location>
        <begin position="400"/>
        <end position="507"/>
    </location>
</feature>
<reference evidence="6" key="1">
    <citation type="submission" date="2016-10" db="EMBL/GenBank/DDBJ databases">
        <authorList>
            <person name="Varghese N."/>
            <person name="Submissions S."/>
        </authorList>
    </citation>
    <scope>NUCLEOTIDE SEQUENCE [LARGE SCALE GENOMIC DNA]</scope>
    <source>
        <strain evidence="6">IBRC-M 10403</strain>
    </source>
</reference>
<dbReference type="InterPro" id="IPR013783">
    <property type="entry name" value="Ig-like_fold"/>
</dbReference>
<evidence type="ECO:0000313" key="5">
    <source>
        <dbReference type="EMBL" id="SDD86810.1"/>
    </source>
</evidence>
<dbReference type="GO" id="GO:0016798">
    <property type="term" value="F:hydrolase activity, acting on glycosyl bonds"/>
    <property type="evidence" value="ECO:0007669"/>
    <property type="project" value="UniProtKB-KW"/>
</dbReference>
<proteinExistence type="predicted"/>
<evidence type="ECO:0000259" key="4">
    <source>
        <dbReference type="PROSITE" id="PS50853"/>
    </source>
</evidence>
<dbReference type="InterPro" id="IPR036116">
    <property type="entry name" value="FN3_sf"/>
</dbReference>
<accession>A0A1G6Y8Y7</accession>
<protein>
    <recommendedName>
        <fullName evidence="4">Fibronectin type-III domain-containing protein</fullName>
    </recommendedName>
</protein>
<keyword evidence="6" id="KW-1185">Reference proteome</keyword>
<dbReference type="GO" id="GO:0000272">
    <property type="term" value="P:polysaccharide catabolic process"/>
    <property type="evidence" value="ECO:0007669"/>
    <property type="project" value="UniProtKB-KW"/>
</dbReference>
<dbReference type="EMBL" id="FMZZ01000020">
    <property type="protein sequence ID" value="SDD86810.1"/>
    <property type="molecule type" value="Genomic_DNA"/>
</dbReference>